<keyword evidence="2" id="KW-1185">Reference proteome</keyword>
<accession>A0A2A2TK17</accession>
<dbReference type="EMBL" id="NTFS01000092">
    <property type="protein sequence ID" value="PAX56124.1"/>
    <property type="molecule type" value="Genomic_DNA"/>
</dbReference>
<protein>
    <submittedName>
        <fullName evidence="1">Uncharacterized protein</fullName>
    </submittedName>
</protein>
<dbReference type="OrthoDB" id="579898at2"/>
<dbReference type="AlphaFoldDB" id="A0A2A2TK17"/>
<sequence length="283" mass="32517">MVTEIKLGLCNPPEPIYLYVKNGELSGEYYLWYHYNMNNEKTIPVQQRGLTGYLQNLRLTSKEFRGKDNLKLDIVIAADEIYVVRTGVETNFAKTFLLAVSQVKDFSKPLIIAATPGEENVVFCRLYDAATKTRIRSEWNRDADWAGIISNIQSKLVATPEEVPFQQQHNQPNQSGVFPGLETNQDLRVKQIRTLLNYPVELVVEWLQFQEVERPNQLKPNQIDELVKTMCLYWGQDKFENSDFATNSYQKSVVEAITNGISEIEAIKAWMENISEIEILETA</sequence>
<gene>
    <name evidence="1" type="ORF">CK510_10655</name>
</gene>
<dbReference type="RefSeq" id="WP_095721676.1">
    <property type="nucleotide sequence ID" value="NZ_NTFS01000092.1"/>
</dbReference>
<evidence type="ECO:0000313" key="2">
    <source>
        <dbReference type="Proteomes" id="UP000218238"/>
    </source>
</evidence>
<name>A0A2A2TK17_9CYAN</name>
<evidence type="ECO:0000313" key="1">
    <source>
        <dbReference type="EMBL" id="PAX56124.1"/>
    </source>
</evidence>
<dbReference type="Proteomes" id="UP000218238">
    <property type="component" value="Unassembled WGS sequence"/>
</dbReference>
<reference evidence="1 2" key="1">
    <citation type="submission" date="2017-08" db="EMBL/GenBank/DDBJ databases">
        <title>Draft genome sequence of filamentous cyanobacterium Calothrix elsteri CCALA 953.</title>
        <authorList>
            <person name="Gagunashvili A.N."/>
            <person name="Elster J."/>
            <person name="Andresson O.S."/>
        </authorList>
    </citation>
    <scope>NUCLEOTIDE SEQUENCE [LARGE SCALE GENOMIC DNA]</scope>
    <source>
        <strain evidence="1 2">CCALA 953</strain>
    </source>
</reference>
<proteinExistence type="predicted"/>
<organism evidence="1 2">
    <name type="scientific">Brunnivagina elsteri CCALA 953</name>
    <dbReference type="NCBI Taxonomy" id="987040"/>
    <lineage>
        <taxon>Bacteria</taxon>
        <taxon>Bacillati</taxon>
        <taxon>Cyanobacteriota</taxon>
        <taxon>Cyanophyceae</taxon>
        <taxon>Nostocales</taxon>
        <taxon>Calotrichaceae</taxon>
        <taxon>Brunnivagina</taxon>
    </lineage>
</organism>
<comment type="caution">
    <text evidence="1">The sequence shown here is derived from an EMBL/GenBank/DDBJ whole genome shotgun (WGS) entry which is preliminary data.</text>
</comment>